<dbReference type="Pfam" id="PF02037">
    <property type="entry name" value="SAP"/>
    <property type="match status" value="1"/>
</dbReference>
<dbReference type="SUPFAM" id="SSF68906">
    <property type="entry name" value="SAP domain"/>
    <property type="match status" value="1"/>
</dbReference>
<dbReference type="AlphaFoldDB" id="G0U691"/>
<dbReference type="PROSITE" id="PS50800">
    <property type="entry name" value="SAP"/>
    <property type="match status" value="1"/>
</dbReference>
<evidence type="ECO:0000256" key="1">
    <source>
        <dbReference type="SAM" id="MobiDB-lite"/>
    </source>
</evidence>
<evidence type="ECO:0000259" key="2">
    <source>
        <dbReference type="PROSITE" id="PS50800"/>
    </source>
</evidence>
<sequence>MTGVTTYVAFMGAERRPMIASPIVIKAYVTSVLMNALVSHRPFSHHELLGCLSQLQIDTSGSHASPGAAAHHRIMATATKRKIVYVPEEDLHVLSSPSNSPNVRHSCADELSVASSDNLDGPASEGCSPLTGEVADVDAALLISYDRYTLADGSGMLHPPPTSRDALELYKSLKVCCRFLRSRVRCDTEACTSTESSSVLTDSLYGESTCSSGSSASTVPRPRRRTTAQRPQQSQLCDYSALTVADLREILRDRGQPTKGNKKELISRLERCDNRAFAKQSSAEKCCPLLPEVQEETLAECHGGTSDGGESSGSPSQSPKEASEEQRHSTMMSAFFSFGSKLFRSPFRSNREGEGEQPSKRSRFT</sequence>
<feature type="domain" description="SAP" evidence="2">
    <location>
        <begin position="239"/>
        <end position="273"/>
    </location>
</feature>
<gene>
    <name evidence="3" type="ORF">TVY486_1004450</name>
</gene>
<feature type="region of interest" description="Disordered" evidence="1">
    <location>
        <begin position="346"/>
        <end position="365"/>
    </location>
</feature>
<proteinExistence type="predicted"/>
<feature type="compositionally biased region" description="Low complexity" evidence="1">
    <location>
        <begin position="204"/>
        <end position="220"/>
    </location>
</feature>
<feature type="compositionally biased region" description="Basic and acidic residues" evidence="1">
    <location>
        <begin position="349"/>
        <end position="359"/>
    </location>
</feature>
<dbReference type="SMART" id="SM00513">
    <property type="entry name" value="SAP"/>
    <property type="match status" value="1"/>
</dbReference>
<accession>G0U691</accession>
<dbReference type="Gene3D" id="1.10.720.30">
    <property type="entry name" value="SAP domain"/>
    <property type="match status" value="1"/>
</dbReference>
<protein>
    <recommendedName>
        <fullName evidence="2">SAP domain-containing protein</fullName>
    </recommendedName>
</protein>
<name>G0U691_TRYVY</name>
<feature type="region of interest" description="Disordered" evidence="1">
    <location>
        <begin position="204"/>
        <end position="234"/>
    </location>
</feature>
<dbReference type="InterPro" id="IPR003034">
    <property type="entry name" value="SAP_dom"/>
</dbReference>
<organism evidence="3">
    <name type="scientific">Trypanosoma vivax (strain Y486)</name>
    <dbReference type="NCBI Taxonomy" id="1055687"/>
    <lineage>
        <taxon>Eukaryota</taxon>
        <taxon>Discoba</taxon>
        <taxon>Euglenozoa</taxon>
        <taxon>Kinetoplastea</taxon>
        <taxon>Metakinetoplastina</taxon>
        <taxon>Trypanosomatida</taxon>
        <taxon>Trypanosomatidae</taxon>
        <taxon>Trypanosoma</taxon>
        <taxon>Duttonella</taxon>
    </lineage>
</organism>
<reference evidence="3" key="1">
    <citation type="journal article" date="2012" name="Proc. Natl. Acad. Sci. U.S.A.">
        <title>Antigenic diversity is generated by distinct evolutionary mechanisms in African trypanosome species.</title>
        <authorList>
            <person name="Jackson A.P."/>
            <person name="Berry A."/>
            <person name="Aslett M."/>
            <person name="Allison H.C."/>
            <person name="Burton P."/>
            <person name="Vavrova-Anderson J."/>
            <person name="Brown R."/>
            <person name="Browne H."/>
            <person name="Corton N."/>
            <person name="Hauser H."/>
            <person name="Gamble J."/>
            <person name="Gilderthorp R."/>
            <person name="Marcello L."/>
            <person name="McQuillan J."/>
            <person name="Otto T.D."/>
            <person name="Quail M.A."/>
            <person name="Sanders M.J."/>
            <person name="van Tonder A."/>
            <person name="Ginger M.L."/>
            <person name="Field M.C."/>
            <person name="Barry J.D."/>
            <person name="Hertz-Fowler C."/>
            <person name="Berriman M."/>
        </authorList>
    </citation>
    <scope>NUCLEOTIDE SEQUENCE</scope>
    <source>
        <strain evidence="3">Y486</strain>
    </source>
</reference>
<dbReference type="InterPro" id="IPR036361">
    <property type="entry name" value="SAP_dom_sf"/>
</dbReference>
<evidence type="ECO:0000313" key="3">
    <source>
        <dbReference type="EMBL" id="CCC51394.1"/>
    </source>
</evidence>
<dbReference type="VEuPathDB" id="TriTrypDB:TvY486_1004450"/>
<dbReference type="EMBL" id="HE573026">
    <property type="protein sequence ID" value="CCC51394.1"/>
    <property type="molecule type" value="Genomic_DNA"/>
</dbReference>
<feature type="region of interest" description="Disordered" evidence="1">
    <location>
        <begin position="301"/>
        <end position="331"/>
    </location>
</feature>